<evidence type="ECO:0000259" key="1">
    <source>
        <dbReference type="Pfam" id="PF13403"/>
    </source>
</evidence>
<proteinExistence type="predicted"/>
<organism evidence="2 3">
    <name type="scientific">Shimia isoporae</name>
    <dbReference type="NCBI Taxonomy" id="647720"/>
    <lineage>
        <taxon>Bacteria</taxon>
        <taxon>Pseudomonadati</taxon>
        <taxon>Pseudomonadota</taxon>
        <taxon>Alphaproteobacteria</taxon>
        <taxon>Rhodobacterales</taxon>
        <taxon>Roseobacteraceae</taxon>
    </lineage>
</organism>
<evidence type="ECO:0000313" key="3">
    <source>
        <dbReference type="Proteomes" id="UP000295673"/>
    </source>
</evidence>
<dbReference type="RefSeq" id="WP_132859207.1">
    <property type="nucleotide sequence ID" value="NZ_SMGR01000001.1"/>
</dbReference>
<feature type="domain" description="Hedgehog/Intein (Hint)" evidence="1">
    <location>
        <begin position="159"/>
        <end position="305"/>
    </location>
</feature>
<dbReference type="Proteomes" id="UP000295673">
    <property type="component" value="Unassembled WGS sequence"/>
</dbReference>
<dbReference type="InterPro" id="IPR006141">
    <property type="entry name" value="Intein_N"/>
</dbReference>
<dbReference type="InterPro" id="IPR028992">
    <property type="entry name" value="Hedgehog/Intein_dom"/>
</dbReference>
<evidence type="ECO:0000313" key="2">
    <source>
        <dbReference type="EMBL" id="TCL09144.1"/>
    </source>
</evidence>
<dbReference type="GO" id="GO:0016539">
    <property type="term" value="P:intein-mediated protein splicing"/>
    <property type="evidence" value="ECO:0007669"/>
    <property type="project" value="InterPro"/>
</dbReference>
<keyword evidence="3" id="KW-1185">Reference proteome</keyword>
<protein>
    <submittedName>
        <fullName evidence="2">Hint domain-containing protein</fullName>
    </submittedName>
</protein>
<accession>A0A4R1NLK3</accession>
<dbReference type="Pfam" id="PF13403">
    <property type="entry name" value="Hint_2"/>
    <property type="match status" value="1"/>
</dbReference>
<dbReference type="InterPro" id="IPR036844">
    <property type="entry name" value="Hint_dom_sf"/>
</dbReference>
<name>A0A4R1NLK3_9RHOB</name>
<dbReference type="OrthoDB" id="6305173at2"/>
<reference evidence="2 3" key="1">
    <citation type="submission" date="2019-03" db="EMBL/GenBank/DDBJ databases">
        <title>Genomic Encyclopedia of Archaeal and Bacterial Type Strains, Phase II (KMG-II): from individual species to whole genera.</title>
        <authorList>
            <person name="Goeker M."/>
        </authorList>
    </citation>
    <scope>NUCLEOTIDE SEQUENCE [LARGE SCALE GENOMIC DNA]</scope>
    <source>
        <strain evidence="2 3">DSM 26433</strain>
    </source>
</reference>
<dbReference type="Gene3D" id="2.170.16.10">
    <property type="entry name" value="Hedgehog/Intein (Hint) domain"/>
    <property type="match status" value="1"/>
</dbReference>
<dbReference type="EMBL" id="SMGR01000001">
    <property type="protein sequence ID" value="TCL09144.1"/>
    <property type="molecule type" value="Genomic_DNA"/>
</dbReference>
<dbReference type="SUPFAM" id="SSF51294">
    <property type="entry name" value="Hedgehog/intein (Hint) domain"/>
    <property type="match status" value="1"/>
</dbReference>
<comment type="caution">
    <text evidence="2">The sequence shown here is derived from an EMBL/GenBank/DDBJ whole genome shotgun (WGS) entry which is preliminary data.</text>
</comment>
<gene>
    <name evidence="2" type="ORF">BXY66_1187</name>
</gene>
<sequence length="352" mass="38029">MANYSFWALGESHVSVSGGEQLDGVTQGDGSHLVGETITLNASAWEQIHVSDGGSDSNFDDNDGNQRLDGTQTFDGVSYSNNTRIEAEYEFVLQDPNTGLTYRVLSVNFRNSSPAYGTIEGLAFVDEFPPVGVALNVISAQEGPSGGSAVEQSTIAAPPCFTPGTRIRMKRGEKPVEEIQVGDEVMTLDRGPQTVRWVGHVSVSEDVLRTRPEYRPILIRKGALGVMMPERDMMVSPQHRILLGGWRAELICGEPQVLAAAAHLVDGEGVRVAEGLRAVTYIHLQLDQHEILLSDGVPSESLNPGEVAMSSLPDESKAELRALFPELEAGPERAPARPLAYRREVEAILAVG</sequence>
<dbReference type="PROSITE" id="PS50817">
    <property type="entry name" value="INTEIN_N_TER"/>
    <property type="match status" value="1"/>
</dbReference>
<dbReference type="AlphaFoldDB" id="A0A4R1NLK3"/>